<feature type="compositionally biased region" description="Low complexity" evidence="4">
    <location>
        <begin position="93"/>
        <end position="126"/>
    </location>
</feature>
<dbReference type="Proteomes" id="UP000807716">
    <property type="component" value="Unassembled WGS sequence"/>
</dbReference>
<feature type="repeat" description="PPR" evidence="3">
    <location>
        <begin position="706"/>
        <end position="740"/>
    </location>
</feature>
<dbReference type="EMBL" id="JAAAJB010000683">
    <property type="protein sequence ID" value="KAG0252187.1"/>
    <property type="molecule type" value="Genomic_DNA"/>
</dbReference>
<accession>A0A9P6PRR8</accession>
<feature type="repeat" description="PPR" evidence="3">
    <location>
        <begin position="671"/>
        <end position="705"/>
    </location>
</feature>
<protein>
    <recommendedName>
        <fullName evidence="5">PROP1-like PPR domain-containing protein</fullName>
    </recommendedName>
</protein>
<feature type="region of interest" description="Disordered" evidence="4">
    <location>
        <begin position="860"/>
        <end position="927"/>
    </location>
</feature>
<feature type="compositionally biased region" description="Low complexity" evidence="4">
    <location>
        <begin position="1244"/>
        <end position="1263"/>
    </location>
</feature>
<feature type="repeat" description="PPR" evidence="3">
    <location>
        <begin position="776"/>
        <end position="810"/>
    </location>
</feature>
<dbReference type="InterPro" id="IPR002885">
    <property type="entry name" value="PPR_rpt"/>
</dbReference>
<feature type="region of interest" description="Disordered" evidence="4">
    <location>
        <begin position="1"/>
        <end position="20"/>
    </location>
</feature>
<reference evidence="6" key="1">
    <citation type="journal article" date="2020" name="Fungal Divers.">
        <title>Resolving the Mortierellaceae phylogeny through synthesis of multi-gene phylogenetics and phylogenomics.</title>
        <authorList>
            <person name="Vandepol N."/>
            <person name="Liber J."/>
            <person name="Desiro A."/>
            <person name="Na H."/>
            <person name="Kennedy M."/>
            <person name="Barry K."/>
            <person name="Grigoriev I.V."/>
            <person name="Miller A.N."/>
            <person name="O'Donnell K."/>
            <person name="Stajich J.E."/>
            <person name="Bonito G."/>
        </authorList>
    </citation>
    <scope>NUCLEOTIDE SEQUENCE</scope>
    <source>
        <strain evidence="6">BC1065</strain>
    </source>
</reference>
<dbReference type="InterPro" id="IPR033443">
    <property type="entry name" value="PROP1-like_PPR_dom"/>
</dbReference>
<organism evidence="6 7">
    <name type="scientific">Actinomortierella ambigua</name>
    <dbReference type="NCBI Taxonomy" id="1343610"/>
    <lineage>
        <taxon>Eukaryota</taxon>
        <taxon>Fungi</taxon>
        <taxon>Fungi incertae sedis</taxon>
        <taxon>Mucoromycota</taxon>
        <taxon>Mortierellomycotina</taxon>
        <taxon>Mortierellomycetes</taxon>
        <taxon>Mortierellales</taxon>
        <taxon>Mortierellaceae</taxon>
        <taxon>Actinomortierella</taxon>
    </lineage>
</organism>
<evidence type="ECO:0000256" key="4">
    <source>
        <dbReference type="SAM" id="MobiDB-lite"/>
    </source>
</evidence>
<sequence length="1379" mass="154327">MLSGTRLRYPGGSQDGWSSRDARLGVNPLAGQQQRLLLLLLSRSSASIEWGHQRVQSLVAPREGLSQPPWAALDSVHQRRKSPAITRTRARRSAPSTSSATLACSSSARNHLSSSSSSSSSALSWSTNQPCLATATGSGSGNSLRTSTTRRYHSHATTSAESRTSSIRQMHSTPGTRRSSGFQSVSEKQHQHQKQQQQQQHQQPTVTTATVEEKRQAVSYLRQKIFHRATTLELWDAYRRVVPLQAVHLIAHEDIVSLFELLSLSPRVEESTEMMIQVAVDFARQGHQYQEHHQHHHQRLRQQPQQQHQQYLLPPRAQDILLRQMVDQLPAERVKQAIAQMTANGPRGQFVSEAVLACETNGEMVRVLDLYRTLVKQGHSVDSASTFYRDRRELAERLGRTLSDWLKTECSTSSAEHATAPLHVPVQEYVLTFMLDRGLYDEAYGSMVMLAAKLGTKFSVGMYTTAIHRFGLAGRSDYMDILVERMKHQGIEPTIAIYSALIDVYAKSGNLREAQKAYQEILAAGLTPTAATFGPMLEAVGRMGDYEMTKQLAEQMNASGVASNAYTLNALLQATVTDPEWSLEVFEQMTRQEGIEPSVANYNMLLRTFRLHGDLDGAFRVYRWWRTRDGHLRPNEKTFSTLLSLFADRGEVEGGEALWDEMVHVLGVQPNVYVYASMIHLYCTAEDMMAAHGVYREMIQVGIKPNLVIFGTLLNAYARYGDLTQMLSIYDVMRSEGLKPNSFVYTNLLLGLVQDGDLTAARRLYANMEEDGFGQNVLAQTIMMRGYLQQGKRDEAFKLYHHMVRSGQVPNYLTYATLVQADVKRKDTKAARALINRLVHARELVELGDEHQALAAAMDTLGGPSDEDDEEYSKAGRLGSSVGDREVFGSATTTKTMSAAASRGSLHADPLDRYEEEGDEEDAEDDEFDDRVLGRAAQGQFTQTGTEGQPLKAYFKATMLALYPPLLDAYAKEGNVLASEELFREMKARHLQPNTIMFTMLMDSYRRAGMVDRVVQIWEKLNEQYTSQLRSRRRYGGGSGPRWSSRSSHELNNDSNTIEQETESKHDQRSTKPYRLRRVMQHPISIVVDSLSYSGRIHEAMEIWRGLEAEGAELDSTNWNDYCIALARNGRLLQACQVMKRELLRGHWGISDDAGTSGSHGSEKGDDDNGDNRTRHGSTAARGTGRNAAADDPNMLKTLNFPRPRTFAALADALDQLLEGMVDYNTSSLNYIKESLRQGAIGGASSSSAVPSSSTSAKSAATAEQESLHTLETMLDKKLGTYPHPFEEFELGQRNMLWEAIRTQYPEVLRAVCEGYLVSQTGEASYARPAPQESKATTEKKWQGFRPWRGVSSYLRDYDGQPKNSNQRYSRSADADQYQ</sequence>
<feature type="compositionally biased region" description="Low complexity" evidence="4">
    <location>
        <begin position="890"/>
        <end position="902"/>
    </location>
</feature>
<dbReference type="Gene3D" id="1.25.40.10">
    <property type="entry name" value="Tetratricopeptide repeat domain"/>
    <property type="match status" value="4"/>
</dbReference>
<keyword evidence="7" id="KW-1185">Reference proteome</keyword>
<dbReference type="PANTHER" id="PTHR46128">
    <property type="entry name" value="MITOCHONDRIAL GROUP I INTRON SPLICING FACTOR CCM1"/>
    <property type="match status" value="1"/>
</dbReference>
<dbReference type="Pfam" id="PF17177">
    <property type="entry name" value="PPR_long"/>
    <property type="match status" value="1"/>
</dbReference>
<feature type="region of interest" description="Disordered" evidence="4">
    <location>
        <begin position="1356"/>
        <end position="1379"/>
    </location>
</feature>
<feature type="repeat" description="PPR" evidence="3">
    <location>
        <begin position="741"/>
        <end position="775"/>
    </location>
</feature>
<gene>
    <name evidence="6" type="ORF">DFQ27_008229</name>
</gene>
<dbReference type="Pfam" id="PF13812">
    <property type="entry name" value="PPR_3"/>
    <property type="match status" value="4"/>
</dbReference>
<dbReference type="InterPro" id="IPR050872">
    <property type="entry name" value="PPR_P_subfamily"/>
</dbReference>
<feature type="domain" description="PROP1-like PPR" evidence="5">
    <location>
        <begin position="482"/>
        <end position="577"/>
    </location>
</feature>
<feature type="region of interest" description="Disordered" evidence="4">
    <location>
        <begin position="1149"/>
        <end position="1197"/>
    </location>
</feature>
<feature type="region of interest" description="Disordered" evidence="4">
    <location>
        <begin position="1029"/>
        <end position="1076"/>
    </location>
</feature>
<comment type="caution">
    <text evidence="6">The sequence shown here is derived from an EMBL/GenBank/DDBJ whole genome shotgun (WGS) entry which is preliminary data.</text>
</comment>
<feature type="region of interest" description="Disordered" evidence="4">
    <location>
        <begin position="1323"/>
        <end position="1342"/>
    </location>
</feature>
<dbReference type="InterPro" id="IPR011990">
    <property type="entry name" value="TPR-like_helical_dom_sf"/>
</dbReference>
<keyword evidence="2" id="KW-0677">Repeat</keyword>
<evidence type="ECO:0000259" key="5">
    <source>
        <dbReference type="Pfam" id="PF17177"/>
    </source>
</evidence>
<dbReference type="PROSITE" id="PS51375">
    <property type="entry name" value="PPR"/>
    <property type="match status" value="6"/>
</dbReference>
<feature type="compositionally biased region" description="Low complexity" evidence="4">
    <location>
        <begin position="194"/>
        <end position="203"/>
    </location>
</feature>
<dbReference type="PANTHER" id="PTHR46128:SF329">
    <property type="entry name" value="MITOCHONDRIAL GROUP I INTRON SPLICING FACTOR DMR1"/>
    <property type="match status" value="1"/>
</dbReference>
<evidence type="ECO:0000256" key="2">
    <source>
        <dbReference type="ARBA" id="ARBA00022737"/>
    </source>
</evidence>
<dbReference type="NCBIfam" id="TIGR00756">
    <property type="entry name" value="PPR"/>
    <property type="match status" value="6"/>
</dbReference>
<evidence type="ECO:0000313" key="6">
    <source>
        <dbReference type="EMBL" id="KAG0252187.1"/>
    </source>
</evidence>
<proteinExistence type="inferred from homology"/>
<dbReference type="Pfam" id="PF13041">
    <property type="entry name" value="PPR_2"/>
    <property type="match status" value="1"/>
</dbReference>
<feature type="compositionally biased region" description="Polar residues" evidence="4">
    <location>
        <begin position="155"/>
        <end position="186"/>
    </location>
</feature>
<feature type="compositionally biased region" description="Basic residues" evidence="4">
    <location>
        <begin position="78"/>
        <end position="92"/>
    </location>
</feature>
<evidence type="ECO:0000256" key="1">
    <source>
        <dbReference type="ARBA" id="ARBA00007626"/>
    </source>
</evidence>
<feature type="repeat" description="PPR" evidence="3">
    <location>
        <begin position="959"/>
        <end position="993"/>
    </location>
</feature>
<feature type="region of interest" description="Disordered" evidence="4">
    <location>
        <begin position="74"/>
        <end position="209"/>
    </location>
</feature>
<comment type="similarity">
    <text evidence="1">Belongs to the PPR family. P subfamily.</text>
</comment>
<feature type="compositionally biased region" description="Low complexity" evidence="4">
    <location>
        <begin position="1179"/>
        <end position="1192"/>
    </location>
</feature>
<name>A0A9P6PRR8_9FUNG</name>
<evidence type="ECO:0000313" key="7">
    <source>
        <dbReference type="Proteomes" id="UP000807716"/>
    </source>
</evidence>
<feature type="compositionally biased region" description="Acidic residues" evidence="4">
    <location>
        <begin position="914"/>
        <end position="927"/>
    </location>
</feature>
<feature type="region of interest" description="Disordered" evidence="4">
    <location>
        <begin position="1242"/>
        <end position="1264"/>
    </location>
</feature>
<evidence type="ECO:0000256" key="3">
    <source>
        <dbReference type="PROSITE-ProRule" id="PRU00708"/>
    </source>
</evidence>
<feature type="repeat" description="PPR" evidence="3">
    <location>
        <begin position="494"/>
        <end position="528"/>
    </location>
</feature>
<feature type="compositionally biased region" description="Polar residues" evidence="4">
    <location>
        <begin position="127"/>
        <end position="147"/>
    </location>
</feature>
<dbReference type="OrthoDB" id="185373at2759"/>